<keyword evidence="1" id="KW-0677">Repeat</keyword>
<dbReference type="InterPro" id="IPR056823">
    <property type="entry name" value="TEN-like_YD-shell"/>
</dbReference>
<dbReference type="InterPro" id="IPR006530">
    <property type="entry name" value="YD"/>
</dbReference>
<proteinExistence type="predicted"/>
<dbReference type="Pfam" id="PF25023">
    <property type="entry name" value="TEN_YD-shell"/>
    <property type="match status" value="2"/>
</dbReference>
<dbReference type="AlphaFoldDB" id="A0A840U882"/>
<name>A0A840U882_9GAMM</name>
<gene>
    <name evidence="3" type="ORF">HNR38_001658</name>
</gene>
<keyword evidence="4" id="KW-1185">Reference proteome</keyword>
<dbReference type="InterPro" id="IPR022385">
    <property type="entry name" value="Rhs_assc_core"/>
</dbReference>
<comment type="caution">
    <text evidence="3">The sequence shown here is derived from an EMBL/GenBank/DDBJ whole genome shotgun (WGS) entry which is preliminary data.</text>
</comment>
<dbReference type="PANTHER" id="PTHR32305">
    <property type="match status" value="1"/>
</dbReference>
<reference evidence="3 4" key="1">
    <citation type="submission" date="2020-08" db="EMBL/GenBank/DDBJ databases">
        <title>Genomic Encyclopedia of Type Strains, Phase IV (KMG-IV): sequencing the most valuable type-strain genomes for metagenomic binning, comparative biology and taxonomic classification.</title>
        <authorList>
            <person name="Goeker M."/>
        </authorList>
    </citation>
    <scope>NUCLEOTIDE SEQUENCE [LARGE SCALE GENOMIC DNA]</scope>
    <source>
        <strain evidence="3 4">DSM 22359</strain>
    </source>
</reference>
<dbReference type="Pfam" id="PF05593">
    <property type="entry name" value="RHS_repeat"/>
    <property type="match status" value="3"/>
</dbReference>
<organism evidence="3 4">
    <name type="scientific">Marinobacter oulmenensis</name>
    <dbReference type="NCBI Taxonomy" id="643747"/>
    <lineage>
        <taxon>Bacteria</taxon>
        <taxon>Pseudomonadati</taxon>
        <taxon>Pseudomonadota</taxon>
        <taxon>Gammaproteobacteria</taxon>
        <taxon>Pseudomonadales</taxon>
        <taxon>Marinobacteraceae</taxon>
        <taxon>Marinobacter</taxon>
    </lineage>
</organism>
<evidence type="ECO:0000313" key="4">
    <source>
        <dbReference type="Proteomes" id="UP000591735"/>
    </source>
</evidence>
<evidence type="ECO:0000259" key="2">
    <source>
        <dbReference type="Pfam" id="PF25023"/>
    </source>
</evidence>
<evidence type="ECO:0000256" key="1">
    <source>
        <dbReference type="ARBA" id="ARBA00022737"/>
    </source>
</evidence>
<feature type="domain" description="Teneurin-like YD-shell" evidence="2">
    <location>
        <begin position="481"/>
        <end position="774"/>
    </location>
</feature>
<dbReference type="EMBL" id="JACHFE010000003">
    <property type="protein sequence ID" value="MBB5321172.1"/>
    <property type="molecule type" value="Genomic_DNA"/>
</dbReference>
<dbReference type="Gene3D" id="2.180.10.10">
    <property type="entry name" value="RHS repeat-associated core"/>
    <property type="match status" value="3"/>
</dbReference>
<dbReference type="PRINTS" id="PR00394">
    <property type="entry name" value="RHSPROTEIN"/>
</dbReference>
<dbReference type="NCBIfam" id="TIGR03696">
    <property type="entry name" value="Rhs_assc_core"/>
    <property type="match status" value="1"/>
</dbReference>
<accession>A0A840U882</accession>
<feature type="domain" description="Teneurin-like YD-shell" evidence="2">
    <location>
        <begin position="384"/>
        <end position="468"/>
    </location>
</feature>
<dbReference type="InterPro" id="IPR050708">
    <property type="entry name" value="T6SS_VgrG/RHS"/>
</dbReference>
<evidence type="ECO:0000313" key="3">
    <source>
        <dbReference type="EMBL" id="MBB5321172.1"/>
    </source>
</evidence>
<protein>
    <submittedName>
        <fullName evidence="3">RHS repeat-associated protein</fullName>
    </submittedName>
</protein>
<dbReference type="PANTHER" id="PTHR32305:SF15">
    <property type="entry name" value="PROTEIN RHSA-RELATED"/>
    <property type="match status" value="1"/>
</dbReference>
<dbReference type="NCBIfam" id="TIGR01643">
    <property type="entry name" value="YD_repeat_2x"/>
    <property type="match status" value="7"/>
</dbReference>
<sequence length="913" mass="104460">MNRLGVRTEWDYDSNGRVTELREAAGLPEQRTTRYAYPDALTRVKTQVGDEYTPDAVTTNVQDQYGNLARHTDAEGNTTEYSYNAQGKTLTETRPSGAVYSYEYDPQGNLTKKTDPLDRATRYEYDKAGNLQTMTWPNQAVTTYGYNVLNRRASVTDALNHTTETVYDRATRSFTLKDPRDAETEMRLNAQGFPALKEDPNGNVTRQTYDDGRLAATQYPTFEQSYEYAVGSRLKRITDHYDGQQAVTQIQLDPYGQLKKRVDAKQNPEYRDYDGLGRLIRIIDAIGGVTRLTYDTHGNLVKVTDPEDRSTWFEYNGNGQVVAEERRPAPGEVNRRTYEYNADGDLHIEITPNGEKVDYDYNPAGELTKLTFYPDQNTSTPEQVTEFKYNDLGLLESYDEGETSGSYNYDKLGQLLTSTIDYGPFSKTISYTYDSAGNIATYTNPEQITYQYTYGANGQVESIDIPGAGLVSFTDYQWNKPTRIQLPGGSVIQRQYDGLQRMASNSLKDPAQQSLMNVVYGYDSVGNITGQSTEHGEYSYGYDDLYRLAGADYPQAQNETFTYDGVGNRASYNGGDSWQYNDANQLTAESDTTYKYNTNGHMTQKTVGDETTYYIYDSQERLVRVENSEGNVMARYGFNPFGLRLWKEVGGVKTYFFYNQSGLVGEYTSAGDLIKEYQYAVKSPWMTNPLLQRDSGEVYFYQNDHLGTPQRMVAKSGAVVWQSSYMAFGKAPLFITKISNNLRFPGQYFDQETEFYHNYFRDYDPTLGRYIQFDPIGLKGGVNGYSYTYNNPINYSDPYGLNPLLFLAGCTAKDGAKKYEQDVASNEFNRDVFEWQKIRDKMMQQCGEDHCDQPVKNNECERAAEQWYKDKMKDSFSRFNERMEKIRNVYKKWDFVCSFPMKRIVPIRGVRLR</sequence>
<dbReference type="InterPro" id="IPR031325">
    <property type="entry name" value="RHS_repeat"/>
</dbReference>
<dbReference type="Proteomes" id="UP000591735">
    <property type="component" value="Unassembled WGS sequence"/>
</dbReference>